<dbReference type="SUPFAM" id="SSF53822">
    <property type="entry name" value="Periplasmic binding protein-like I"/>
    <property type="match status" value="1"/>
</dbReference>
<evidence type="ECO:0000313" key="1">
    <source>
        <dbReference type="EMBL" id="KAH3829518.1"/>
    </source>
</evidence>
<proteinExistence type="predicted"/>
<reference evidence="1" key="2">
    <citation type="submission" date="2020-11" db="EMBL/GenBank/DDBJ databases">
        <authorList>
            <person name="McCartney M.A."/>
            <person name="Auch B."/>
            <person name="Kono T."/>
            <person name="Mallez S."/>
            <person name="Becker A."/>
            <person name="Gohl D.M."/>
            <person name="Silverstein K.A.T."/>
            <person name="Koren S."/>
            <person name="Bechman K.B."/>
            <person name="Herman A."/>
            <person name="Abrahante J.E."/>
            <person name="Garbe J."/>
        </authorList>
    </citation>
    <scope>NUCLEOTIDE SEQUENCE</scope>
    <source>
        <strain evidence="1">Duluth1</strain>
        <tissue evidence="1">Whole animal</tissue>
    </source>
</reference>
<accession>A0A9D4K2D9</accession>
<gene>
    <name evidence="1" type="ORF">DPMN_131514</name>
</gene>
<reference evidence="1" key="1">
    <citation type="journal article" date="2019" name="bioRxiv">
        <title>The Genome of the Zebra Mussel, Dreissena polymorpha: A Resource for Invasive Species Research.</title>
        <authorList>
            <person name="McCartney M.A."/>
            <person name="Auch B."/>
            <person name="Kono T."/>
            <person name="Mallez S."/>
            <person name="Zhang Y."/>
            <person name="Obille A."/>
            <person name="Becker A."/>
            <person name="Abrahante J.E."/>
            <person name="Garbe J."/>
            <person name="Badalamenti J.P."/>
            <person name="Herman A."/>
            <person name="Mangelson H."/>
            <person name="Liachko I."/>
            <person name="Sullivan S."/>
            <person name="Sone E.D."/>
            <person name="Koren S."/>
            <person name="Silverstein K.A.T."/>
            <person name="Beckman K.B."/>
            <person name="Gohl D.M."/>
        </authorList>
    </citation>
    <scope>NUCLEOTIDE SEQUENCE</scope>
    <source>
        <strain evidence="1">Duluth1</strain>
        <tissue evidence="1">Whole animal</tissue>
    </source>
</reference>
<comment type="caution">
    <text evidence="1">The sequence shown here is derived from an EMBL/GenBank/DDBJ whole genome shotgun (WGS) entry which is preliminary data.</text>
</comment>
<protein>
    <submittedName>
        <fullName evidence="1">Uncharacterized protein</fullName>
    </submittedName>
</protein>
<keyword evidence="2" id="KW-1185">Reference proteome</keyword>
<organism evidence="1 2">
    <name type="scientific">Dreissena polymorpha</name>
    <name type="common">Zebra mussel</name>
    <name type="synonym">Mytilus polymorpha</name>
    <dbReference type="NCBI Taxonomy" id="45954"/>
    <lineage>
        <taxon>Eukaryota</taxon>
        <taxon>Metazoa</taxon>
        <taxon>Spiralia</taxon>
        <taxon>Lophotrochozoa</taxon>
        <taxon>Mollusca</taxon>
        <taxon>Bivalvia</taxon>
        <taxon>Autobranchia</taxon>
        <taxon>Heteroconchia</taxon>
        <taxon>Euheterodonta</taxon>
        <taxon>Imparidentia</taxon>
        <taxon>Neoheterodontei</taxon>
        <taxon>Myida</taxon>
        <taxon>Dreissenoidea</taxon>
        <taxon>Dreissenidae</taxon>
        <taxon>Dreissena</taxon>
    </lineage>
</organism>
<dbReference type="EMBL" id="JAIWYP010000005">
    <property type="protein sequence ID" value="KAH3829518.1"/>
    <property type="molecule type" value="Genomic_DNA"/>
</dbReference>
<sequence>MAVSWNLPHITYVGSDEELGNKKEFALLTRMSYTMNSFARFYIEVGHPGSGFLYGSSAVAVAKDG</sequence>
<dbReference type="InterPro" id="IPR028082">
    <property type="entry name" value="Peripla_BP_I"/>
</dbReference>
<dbReference type="AlphaFoldDB" id="A0A9D4K2D9"/>
<dbReference type="Proteomes" id="UP000828390">
    <property type="component" value="Unassembled WGS sequence"/>
</dbReference>
<name>A0A9D4K2D9_DREPO</name>
<dbReference type="Gene3D" id="3.40.50.2300">
    <property type="match status" value="1"/>
</dbReference>
<evidence type="ECO:0000313" key="2">
    <source>
        <dbReference type="Proteomes" id="UP000828390"/>
    </source>
</evidence>